<evidence type="ECO:0000313" key="1">
    <source>
        <dbReference type="EMBL" id="JAD96438.1"/>
    </source>
</evidence>
<accession>A0A0A9EBM1</accession>
<proteinExistence type="predicted"/>
<reference evidence="1" key="2">
    <citation type="journal article" date="2015" name="Data Brief">
        <title>Shoot transcriptome of the giant reed, Arundo donax.</title>
        <authorList>
            <person name="Barrero R.A."/>
            <person name="Guerrero F.D."/>
            <person name="Moolhuijzen P."/>
            <person name="Goolsby J.A."/>
            <person name="Tidwell J."/>
            <person name="Bellgard S.E."/>
            <person name="Bellgard M.I."/>
        </authorList>
    </citation>
    <scope>NUCLEOTIDE SEQUENCE</scope>
    <source>
        <tissue evidence="1">Shoot tissue taken approximately 20 cm above the soil surface</tissue>
    </source>
</reference>
<name>A0A0A9EBM1_ARUDO</name>
<reference evidence="1" key="1">
    <citation type="submission" date="2014-09" db="EMBL/GenBank/DDBJ databases">
        <authorList>
            <person name="Magalhaes I.L.F."/>
            <person name="Oliveira U."/>
            <person name="Santos F.R."/>
            <person name="Vidigal T.H.D.A."/>
            <person name="Brescovit A.D."/>
            <person name="Santos A.J."/>
        </authorList>
    </citation>
    <scope>NUCLEOTIDE SEQUENCE</scope>
    <source>
        <tissue evidence="1">Shoot tissue taken approximately 20 cm above the soil surface</tissue>
    </source>
</reference>
<sequence>MEDLSCCSEGKFFSIIRWTRACKHGIYQPLIKLSLSIL</sequence>
<organism evidence="1">
    <name type="scientific">Arundo donax</name>
    <name type="common">Giant reed</name>
    <name type="synonym">Donax arundinaceus</name>
    <dbReference type="NCBI Taxonomy" id="35708"/>
    <lineage>
        <taxon>Eukaryota</taxon>
        <taxon>Viridiplantae</taxon>
        <taxon>Streptophyta</taxon>
        <taxon>Embryophyta</taxon>
        <taxon>Tracheophyta</taxon>
        <taxon>Spermatophyta</taxon>
        <taxon>Magnoliopsida</taxon>
        <taxon>Liliopsida</taxon>
        <taxon>Poales</taxon>
        <taxon>Poaceae</taxon>
        <taxon>PACMAD clade</taxon>
        <taxon>Arundinoideae</taxon>
        <taxon>Arundineae</taxon>
        <taxon>Arundo</taxon>
    </lineage>
</organism>
<dbReference type="EMBL" id="GBRH01201457">
    <property type="protein sequence ID" value="JAD96438.1"/>
    <property type="molecule type" value="Transcribed_RNA"/>
</dbReference>
<dbReference type="AlphaFoldDB" id="A0A0A9EBM1"/>
<protein>
    <submittedName>
        <fullName evidence="1">Uncharacterized protein</fullName>
    </submittedName>
</protein>